<proteinExistence type="predicted"/>
<dbReference type="PANTHER" id="PTHR13887">
    <property type="entry name" value="GLUTATHIONE S-TRANSFERASE KAPPA"/>
    <property type="match status" value="1"/>
</dbReference>
<reference evidence="3" key="2">
    <citation type="submission" date="2023-07" db="EMBL/GenBank/DDBJ databases">
        <authorList>
            <person name="Yang W."/>
            <person name="Chen J."/>
            <person name="Ji P."/>
            <person name="Hu F."/>
        </authorList>
    </citation>
    <scope>NUCLEOTIDE SEQUENCE</scope>
    <source>
        <strain evidence="3">CRE-138-0111</strain>
    </source>
</reference>
<reference evidence="2" key="1">
    <citation type="submission" date="2023-03" db="EMBL/GenBank/DDBJ databases">
        <title>a new species belonging to Providencia genus.</title>
        <authorList>
            <person name="Yang W."/>
            <person name="Hu F."/>
            <person name="Shen S."/>
            <person name="Ding L."/>
            <person name="Yin D."/>
        </authorList>
    </citation>
    <scope>NUCLEOTIDE SEQUENCE</scope>
    <source>
        <strain evidence="2">CRE-3FA-0001</strain>
    </source>
</reference>
<comment type="caution">
    <text evidence="2">The sequence shown here is derived from an EMBL/GenBank/DDBJ whole genome shotgun (WGS) entry which is preliminary data.</text>
</comment>
<reference evidence="3" key="3">
    <citation type="journal article" date="2024" name="Int. J. Antimicrob. Agents">
        <title>Identification of a novel Providencia species showing multi-drug-resistant in three patients with hospital-acquired infection.</title>
        <authorList>
            <person name="Yang W."/>
            <person name="Chen J."/>
            <person name="Yang F."/>
            <person name="Ji P."/>
            <person name="Shen S."/>
            <person name="Yin D."/>
            <person name="Hu F."/>
        </authorList>
    </citation>
    <scope>NUCLEOTIDE SEQUENCE</scope>
    <source>
        <strain evidence="3">CRE-138-0111</strain>
    </source>
</reference>
<dbReference type="Gene3D" id="3.40.30.10">
    <property type="entry name" value="Glutaredoxin"/>
    <property type="match status" value="1"/>
</dbReference>
<evidence type="ECO:0000313" key="5">
    <source>
        <dbReference type="Proteomes" id="UP001176478"/>
    </source>
</evidence>
<dbReference type="GO" id="GO:0016491">
    <property type="term" value="F:oxidoreductase activity"/>
    <property type="evidence" value="ECO:0007669"/>
    <property type="project" value="InterPro"/>
</dbReference>
<protein>
    <submittedName>
        <fullName evidence="2">DsbA family protein</fullName>
    </submittedName>
</protein>
<feature type="domain" description="DSBA-like thioredoxin" evidence="1">
    <location>
        <begin position="10"/>
        <end position="186"/>
    </location>
</feature>
<name>A0AA42FPT1_9GAMM</name>
<accession>A0AA42FPT1</accession>
<evidence type="ECO:0000313" key="4">
    <source>
        <dbReference type="Proteomes" id="UP001156701"/>
    </source>
</evidence>
<dbReference type="Proteomes" id="UP001176478">
    <property type="component" value="Unassembled WGS sequence"/>
</dbReference>
<dbReference type="Proteomes" id="UP001156701">
    <property type="component" value="Unassembled WGS sequence"/>
</dbReference>
<dbReference type="Pfam" id="PF01323">
    <property type="entry name" value="DSBA"/>
    <property type="match status" value="1"/>
</dbReference>
<evidence type="ECO:0000313" key="3">
    <source>
        <dbReference type="EMBL" id="MDO7857031.1"/>
    </source>
</evidence>
<evidence type="ECO:0000259" key="1">
    <source>
        <dbReference type="Pfam" id="PF01323"/>
    </source>
</evidence>
<keyword evidence="5" id="KW-1185">Reference proteome</keyword>
<organism evidence="2 4">
    <name type="scientific">Providencia huashanensis</name>
    <dbReference type="NCBI Taxonomy" id="3037798"/>
    <lineage>
        <taxon>Bacteria</taxon>
        <taxon>Pseudomonadati</taxon>
        <taxon>Pseudomonadota</taxon>
        <taxon>Gammaproteobacteria</taxon>
        <taxon>Enterobacterales</taxon>
        <taxon>Morganellaceae</taxon>
        <taxon>Providencia</taxon>
    </lineage>
</organism>
<dbReference type="InterPro" id="IPR036249">
    <property type="entry name" value="Thioredoxin-like_sf"/>
</dbReference>
<dbReference type="RefSeq" id="WP_166687058.1">
    <property type="nucleotide sequence ID" value="NZ_JARRYG010000011.1"/>
</dbReference>
<dbReference type="AlphaFoldDB" id="A0AA42FPT1"/>
<sequence length="214" mass="23815">MKNITLHYIYDPYCGWCYAAAPLVEIATKHPSTNVEMHGGGMLAGDARLHLDDNFRQYIMQSDKRIAAMTGQVFGDDYIKMLHEPNLVMDSLPPQTAILAATKQGKGFEMLKTIQKAHYISGRHINDTAVLAELAQKLSLNAEQYTSDYTQCEQNETAKHIQNSKALLAQSGASGFPTLLIQQQGKWLRVPLQNYLGSPDKWQQFLDSLVAAAS</sequence>
<evidence type="ECO:0000313" key="2">
    <source>
        <dbReference type="EMBL" id="MDG4696968.1"/>
    </source>
</evidence>
<dbReference type="CDD" id="cd03025">
    <property type="entry name" value="DsbA_FrnE_like"/>
    <property type="match status" value="1"/>
</dbReference>
<dbReference type="SUPFAM" id="SSF52833">
    <property type="entry name" value="Thioredoxin-like"/>
    <property type="match status" value="1"/>
</dbReference>
<dbReference type="PANTHER" id="PTHR13887:SF51">
    <property type="entry name" value="DSBA FAMILY PROTEIN"/>
    <property type="match status" value="1"/>
</dbReference>
<dbReference type="EMBL" id="JAUQTG010000006">
    <property type="protein sequence ID" value="MDO7857031.1"/>
    <property type="molecule type" value="Genomic_DNA"/>
</dbReference>
<dbReference type="EMBL" id="JARRYG010000011">
    <property type="protein sequence ID" value="MDG4696968.1"/>
    <property type="molecule type" value="Genomic_DNA"/>
</dbReference>
<dbReference type="InterPro" id="IPR001853">
    <property type="entry name" value="DSBA-like_thioredoxin_dom"/>
</dbReference>
<gene>
    <name evidence="2" type="ORF">P7V44_12060</name>
    <name evidence="3" type="ORF">Q5E86_11905</name>
</gene>